<evidence type="ECO:0000259" key="3">
    <source>
        <dbReference type="PROSITE" id="PS50835"/>
    </source>
</evidence>
<feature type="compositionally biased region" description="Basic and acidic residues" evidence="1">
    <location>
        <begin position="249"/>
        <end position="271"/>
    </location>
</feature>
<organism evidence="4 5">
    <name type="scientific">Chelydra serpentina</name>
    <name type="common">Snapping turtle</name>
    <name type="synonym">Testudo serpentina</name>
    <dbReference type="NCBI Taxonomy" id="8475"/>
    <lineage>
        <taxon>Eukaryota</taxon>
        <taxon>Metazoa</taxon>
        <taxon>Chordata</taxon>
        <taxon>Craniata</taxon>
        <taxon>Vertebrata</taxon>
        <taxon>Euteleostomi</taxon>
        <taxon>Archelosauria</taxon>
        <taxon>Testudinata</taxon>
        <taxon>Testudines</taxon>
        <taxon>Cryptodira</taxon>
        <taxon>Durocryptodira</taxon>
        <taxon>Americhelydia</taxon>
        <taxon>Chelydroidea</taxon>
        <taxon>Chelydridae</taxon>
        <taxon>Chelydra</taxon>
    </lineage>
</organism>
<gene>
    <name evidence="4" type="ORF">G0U57_004268</name>
</gene>
<dbReference type="PROSITE" id="PS50835">
    <property type="entry name" value="IG_LIKE"/>
    <property type="match status" value="1"/>
</dbReference>
<dbReference type="OrthoDB" id="9427418at2759"/>
<feature type="signal peptide" evidence="2">
    <location>
        <begin position="1"/>
        <end position="24"/>
    </location>
</feature>
<comment type="caution">
    <text evidence="4">The sequence shown here is derived from an EMBL/GenBank/DDBJ whole genome shotgun (WGS) entry which is preliminary data.</text>
</comment>
<reference evidence="4 5" key="1">
    <citation type="journal article" date="2020" name="G3 (Bethesda)">
        <title>Draft Genome of the Common Snapping Turtle, Chelydra serpentina, a Model for Phenotypic Plasticity in Reptiles.</title>
        <authorList>
            <person name="Das D."/>
            <person name="Singh S.K."/>
            <person name="Bierstedt J."/>
            <person name="Erickson A."/>
            <person name="Galli G.L.J."/>
            <person name="Crossley D.A. 2nd"/>
            <person name="Rhen T."/>
        </authorList>
    </citation>
    <scope>NUCLEOTIDE SEQUENCE [LARGE SCALE GENOMIC DNA]</scope>
    <source>
        <strain evidence="4">KW</strain>
    </source>
</reference>
<dbReference type="Gene3D" id="2.60.40.10">
    <property type="entry name" value="Immunoglobulins"/>
    <property type="match status" value="1"/>
</dbReference>
<name>A0A8T1SN54_CHESE</name>
<feature type="compositionally biased region" description="Low complexity" evidence="1">
    <location>
        <begin position="284"/>
        <end position="293"/>
    </location>
</feature>
<evidence type="ECO:0000256" key="1">
    <source>
        <dbReference type="SAM" id="MobiDB-lite"/>
    </source>
</evidence>
<evidence type="ECO:0000256" key="2">
    <source>
        <dbReference type="SAM" id="SignalP"/>
    </source>
</evidence>
<dbReference type="EMBL" id="JAHGAV010000156">
    <property type="protein sequence ID" value="KAG6930127.1"/>
    <property type="molecule type" value="Genomic_DNA"/>
</dbReference>
<dbReference type="InterPro" id="IPR007110">
    <property type="entry name" value="Ig-like_dom"/>
</dbReference>
<evidence type="ECO:0000313" key="5">
    <source>
        <dbReference type="Proteomes" id="UP000765507"/>
    </source>
</evidence>
<protein>
    <submittedName>
        <fullName evidence="4">CD84 molecule</fullName>
    </submittedName>
</protein>
<feature type="domain" description="Ig-like" evidence="3">
    <location>
        <begin position="76"/>
        <end position="174"/>
    </location>
</feature>
<evidence type="ECO:0000313" key="4">
    <source>
        <dbReference type="EMBL" id="KAG6930127.1"/>
    </source>
</evidence>
<sequence length="305" mass="32687">MVPKERSMWWVWISVLCAGTVARAAEQGQSSKDTGQNGDLGGTASYFTWTAERPDRNATWVATDTATSTEGGPTTPNTTVLIPVNATTGLKTRQLSKPAIAIHSGEGICNVTLTCTTREGGGDVAYSWHQPGKSHVLSTEPILRITQKPANGFLNYTCTVHSAGSKNASMVSLSEHCHGQGASTYSSIKYWVPPAFMVLALITLYVTYRKTTERESRSRAGSIVESSDSDSQDSQAVHSAAHVIPHPEAWNRTDEETLQTKETLTPEKNEEALSDPDPSPQPEPAAADSAAPPGYLRTSDPGRAS</sequence>
<dbReference type="InterPro" id="IPR013783">
    <property type="entry name" value="Ig-like_fold"/>
</dbReference>
<feature type="region of interest" description="Disordered" evidence="1">
    <location>
        <begin position="215"/>
        <end position="305"/>
    </location>
</feature>
<keyword evidence="5" id="KW-1185">Reference proteome</keyword>
<feature type="chain" id="PRO_5035860663" evidence="2">
    <location>
        <begin position="25"/>
        <end position="305"/>
    </location>
</feature>
<dbReference type="AlphaFoldDB" id="A0A8T1SN54"/>
<proteinExistence type="predicted"/>
<keyword evidence="2" id="KW-0732">Signal</keyword>
<dbReference type="Proteomes" id="UP000765507">
    <property type="component" value="Unassembled WGS sequence"/>
</dbReference>
<accession>A0A8T1SN54</accession>